<dbReference type="Proteomes" id="UP000288259">
    <property type="component" value="Unassembled WGS sequence"/>
</dbReference>
<dbReference type="OrthoDB" id="371169at2"/>
<evidence type="ECO:0000259" key="1">
    <source>
        <dbReference type="Pfam" id="PF07866"/>
    </source>
</evidence>
<protein>
    <submittedName>
        <fullName evidence="2">DUF1653 domain-containing protein</fullName>
    </submittedName>
</protein>
<dbReference type="InterPro" id="IPR023387">
    <property type="entry name" value="DUF1653-like_dom"/>
</dbReference>
<proteinExistence type="predicted"/>
<keyword evidence="3" id="KW-1185">Reference proteome</keyword>
<evidence type="ECO:0000313" key="2">
    <source>
        <dbReference type="EMBL" id="RUO63791.1"/>
    </source>
</evidence>
<organism evidence="2 3">
    <name type="scientific">Pseudidiomarina insulisalsae</name>
    <dbReference type="NCBI Taxonomy" id="575789"/>
    <lineage>
        <taxon>Bacteria</taxon>
        <taxon>Pseudomonadati</taxon>
        <taxon>Pseudomonadota</taxon>
        <taxon>Gammaproteobacteria</taxon>
        <taxon>Alteromonadales</taxon>
        <taxon>Idiomarinaceae</taxon>
        <taxon>Pseudidiomarina</taxon>
    </lineage>
</organism>
<evidence type="ECO:0000313" key="3">
    <source>
        <dbReference type="Proteomes" id="UP000288259"/>
    </source>
</evidence>
<name>A0A432YQU7_9GAMM</name>
<dbReference type="RefSeq" id="WP_126753507.1">
    <property type="nucleotide sequence ID" value="NZ_PIPY01000001.1"/>
</dbReference>
<comment type="caution">
    <text evidence="2">The sequence shown here is derived from an EMBL/GenBank/DDBJ whole genome shotgun (WGS) entry which is preliminary data.</text>
</comment>
<reference evidence="3" key="1">
    <citation type="journal article" date="2018" name="Front. Microbiol.">
        <title>Genome-Based Analysis Reveals the Taxonomy and Diversity of the Family Idiomarinaceae.</title>
        <authorList>
            <person name="Liu Y."/>
            <person name="Lai Q."/>
            <person name="Shao Z."/>
        </authorList>
    </citation>
    <scope>NUCLEOTIDE SEQUENCE [LARGE SCALE GENOMIC DNA]</scope>
    <source>
        <strain evidence="3">CVS-6</strain>
    </source>
</reference>
<dbReference type="Gene3D" id="2.30.30.320">
    <property type="entry name" value="DUF1653-like domain"/>
    <property type="match status" value="1"/>
</dbReference>
<feature type="domain" description="DUF1653" evidence="1">
    <location>
        <begin position="9"/>
        <end position="69"/>
    </location>
</feature>
<dbReference type="EMBL" id="PIPY01000001">
    <property type="protein sequence ID" value="RUO63791.1"/>
    <property type="molecule type" value="Genomic_DNA"/>
</dbReference>
<accession>A0A432YQU7</accession>
<gene>
    <name evidence="2" type="ORF">CWI71_00910</name>
</gene>
<dbReference type="Pfam" id="PF07866">
    <property type="entry name" value="DUF1653"/>
    <property type="match status" value="1"/>
</dbReference>
<dbReference type="InterPro" id="IPR037135">
    <property type="entry name" value="DUF1653-like_dom_sf"/>
</dbReference>
<sequence>MSANNLKPGIYRHYKGPEYEVIDTVLHSETEELLVLYRPLYGERKLWVRPYPMFVESVEVEGEHVPRFAFVRSN</sequence>
<dbReference type="AlphaFoldDB" id="A0A432YQU7"/>